<dbReference type="PROSITE" id="PS00108">
    <property type="entry name" value="PROTEIN_KINASE_ST"/>
    <property type="match status" value="1"/>
</dbReference>
<evidence type="ECO:0000256" key="2">
    <source>
        <dbReference type="ARBA" id="ARBA00022741"/>
    </source>
</evidence>
<keyword evidence="4" id="KW-0067">ATP-binding</keyword>
<dbReference type="InterPro" id="IPR000719">
    <property type="entry name" value="Prot_kinase_dom"/>
</dbReference>
<name>A0AAW5MVI9_9ESCH</name>
<comment type="caution">
    <text evidence="6">The sequence shown here is derived from an EMBL/GenBank/DDBJ whole genome shotgun (WGS) entry which is preliminary data.</text>
</comment>
<organism evidence="6 7">
    <name type="scientific">Escherichia marmotae</name>
    <dbReference type="NCBI Taxonomy" id="1499973"/>
    <lineage>
        <taxon>Bacteria</taxon>
        <taxon>Pseudomonadati</taxon>
        <taxon>Pseudomonadota</taxon>
        <taxon>Gammaproteobacteria</taxon>
        <taxon>Enterobacterales</taxon>
        <taxon>Enterobacteriaceae</taxon>
        <taxon>Escherichia</taxon>
    </lineage>
</organism>
<dbReference type="PANTHER" id="PTHR43289:SF6">
    <property type="entry name" value="SERINE_THREONINE-PROTEIN KINASE NEKL-3"/>
    <property type="match status" value="1"/>
</dbReference>
<dbReference type="GO" id="GO:0004674">
    <property type="term" value="F:protein serine/threonine kinase activity"/>
    <property type="evidence" value="ECO:0007669"/>
    <property type="project" value="TreeGrafter"/>
</dbReference>
<proteinExistence type="predicted"/>
<sequence>QSLADRLKSGPLPVREALRVAQQIADALEVTHARGILHRDLKPSNVILTPRGHVKVLDFGLAETFARSQTPGIQPD</sequence>
<dbReference type="PANTHER" id="PTHR43289">
    <property type="entry name" value="MITOGEN-ACTIVATED PROTEIN KINASE KINASE KINASE 20-RELATED"/>
    <property type="match status" value="1"/>
</dbReference>
<gene>
    <name evidence="6" type="ORF">NVV43_32190</name>
</gene>
<accession>A0AAW5MVI9</accession>
<evidence type="ECO:0000313" key="6">
    <source>
        <dbReference type="EMBL" id="MCR6680004.1"/>
    </source>
</evidence>
<feature type="non-terminal residue" evidence="6">
    <location>
        <position position="1"/>
    </location>
</feature>
<dbReference type="SUPFAM" id="SSF56112">
    <property type="entry name" value="Protein kinase-like (PK-like)"/>
    <property type="match status" value="1"/>
</dbReference>
<evidence type="ECO:0000256" key="4">
    <source>
        <dbReference type="ARBA" id="ARBA00022840"/>
    </source>
</evidence>
<evidence type="ECO:0000259" key="5">
    <source>
        <dbReference type="PROSITE" id="PS50011"/>
    </source>
</evidence>
<evidence type="ECO:0000256" key="1">
    <source>
        <dbReference type="ARBA" id="ARBA00022679"/>
    </source>
</evidence>
<keyword evidence="2" id="KW-0547">Nucleotide-binding</keyword>
<dbReference type="PROSITE" id="PS50011">
    <property type="entry name" value="PROTEIN_KINASE_DOM"/>
    <property type="match status" value="1"/>
</dbReference>
<keyword evidence="3 6" id="KW-0418">Kinase</keyword>
<dbReference type="InterPro" id="IPR011009">
    <property type="entry name" value="Kinase-like_dom_sf"/>
</dbReference>
<dbReference type="Gene3D" id="1.10.510.10">
    <property type="entry name" value="Transferase(Phosphotransferase) domain 1"/>
    <property type="match status" value="1"/>
</dbReference>
<dbReference type="Pfam" id="PF00069">
    <property type="entry name" value="Pkinase"/>
    <property type="match status" value="1"/>
</dbReference>
<dbReference type="AlphaFoldDB" id="A0AAW5MVI9"/>
<reference evidence="6" key="1">
    <citation type="submission" date="2022-07" db="EMBL/GenBank/DDBJ databases">
        <title>Diversity of ethanolamine utilization by human commensal Escherichia coli.</title>
        <authorList>
            <person name="Jubelin G."/>
        </authorList>
    </citation>
    <scope>NUCLEOTIDE SEQUENCE</scope>
    <source>
        <strain evidence="6">S1</strain>
    </source>
</reference>
<dbReference type="EMBL" id="JANPXH010002113">
    <property type="protein sequence ID" value="MCR6680004.1"/>
    <property type="molecule type" value="Genomic_DNA"/>
</dbReference>
<dbReference type="GO" id="GO:0005524">
    <property type="term" value="F:ATP binding"/>
    <property type="evidence" value="ECO:0007669"/>
    <property type="project" value="UniProtKB-KW"/>
</dbReference>
<dbReference type="InterPro" id="IPR008271">
    <property type="entry name" value="Ser/Thr_kinase_AS"/>
</dbReference>
<evidence type="ECO:0000313" key="7">
    <source>
        <dbReference type="Proteomes" id="UP001206878"/>
    </source>
</evidence>
<evidence type="ECO:0000256" key="3">
    <source>
        <dbReference type="ARBA" id="ARBA00022777"/>
    </source>
</evidence>
<dbReference type="Proteomes" id="UP001206878">
    <property type="component" value="Unassembled WGS sequence"/>
</dbReference>
<keyword evidence="1" id="KW-0808">Transferase</keyword>
<feature type="domain" description="Protein kinase" evidence="5">
    <location>
        <begin position="1"/>
        <end position="76"/>
    </location>
</feature>
<protein>
    <submittedName>
        <fullName evidence="6">Protein kinase</fullName>
    </submittedName>
</protein>
<feature type="non-terminal residue" evidence="6">
    <location>
        <position position="76"/>
    </location>
</feature>